<dbReference type="AlphaFoldDB" id="A0A6A4T635"/>
<sequence>MRHRGATKHYYNLAASTLKRRLALSVLLCGIGNLMNRYDYDCCFVTSPDVVTETRPITYAEYFTTVSLSQRSF</sequence>
<proteinExistence type="predicted"/>
<accession>A0A6A4T635</accession>
<protein>
    <submittedName>
        <fullName evidence="1">Uncharacterized protein</fullName>
    </submittedName>
</protein>
<evidence type="ECO:0000313" key="2">
    <source>
        <dbReference type="Proteomes" id="UP000438429"/>
    </source>
</evidence>
<comment type="caution">
    <text evidence="1">The sequence shown here is derived from an EMBL/GenBank/DDBJ whole genome shotgun (WGS) entry which is preliminary data.</text>
</comment>
<organism evidence="1 2">
    <name type="scientific">Scophthalmus maximus</name>
    <name type="common">Turbot</name>
    <name type="synonym">Psetta maxima</name>
    <dbReference type="NCBI Taxonomy" id="52904"/>
    <lineage>
        <taxon>Eukaryota</taxon>
        <taxon>Metazoa</taxon>
        <taxon>Chordata</taxon>
        <taxon>Craniata</taxon>
        <taxon>Vertebrata</taxon>
        <taxon>Euteleostomi</taxon>
        <taxon>Actinopterygii</taxon>
        <taxon>Neopterygii</taxon>
        <taxon>Teleostei</taxon>
        <taxon>Neoteleostei</taxon>
        <taxon>Acanthomorphata</taxon>
        <taxon>Carangaria</taxon>
        <taxon>Pleuronectiformes</taxon>
        <taxon>Pleuronectoidei</taxon>
        <taxon>Scophthalmidae</taxon>
        <taxon>Scophthalmus</taxon>
    </lineage>
</organism>
<dbReference type="EMBL" id="VEVO01000005">
    <property type="protein sequence ID" value="KAF0041767.1"/>
    <property type="molecule type" value="Genomic_DNA"/>
</dbReference>
<name>A0A6A4T635_SCOMX</name>
<gene>
    <name evidence="1" type="ORF">F2P81_005299</name>
</gene>
<dbReference type="Proteomes" id="UP000438429">
    <property type="component" value="Unassembled WGS sequence"/>
</dbReference>
<reference evidence="1 2" key="1">
    <citation type="submission" date="2019-06" db="EMBL/GenBank/DDBJ databases">
        <title>Draft genomes of female and male turbot (Scophthalmus maximus).</title>
        <authorList>
            <person name="Xu H."/>
            <person name="Xu X.-W."/>
            <person name="Shao C."/>
            <person name="Chen S."/>
        </authorList>
    </citation>
    <scope>NUCLEOTIDE SEQUENCE [LARGE SCALE GENOMIC DNA]</scope>
    <source>
        <strain evidence="1">Ysfricsl-2016a</strain>
        <tissue evidence="1">Blood</tissue>
    </source>
</reference>
<evidence type="ECO:0000313" key="1">
    <source>
        <dbReference type="EMBL" id="KAF0041767.1"/>
    </source>
</evidence>